<organism evidence="12 13">
    <name type="scientific">Thiospirochaeta perfilievii</name>
    <dbReference type="NCBI Taxonomy" id="252967"/>
    <lineage>
        <taxon>Bacteria</taxon>
        <taxon>Pseudomonadati</taxon>
        <taxon>Spirochaetota</taxon>
        <taxon>Spirochaetia</taxon>
        <taxon>Spirochaetales</taxon>
        <taxon>Spirochaetaceae</taxon>
        <taxon>Thiospirochaeta</taxon>
    </lineage>
</organism>
<keyword evidence="8 10" id="KW-0030">Aminoacyl-tRNA synthetase</keyword>
<evidence type="ECO:0000256" key="2">
    <source>
        <dbReference type="ARBA" id="ARBA00011738"/>
    </source>
</evidence>
<dbReference type="PRINTS" id="PR01046">
    <property type="entry name" value="TRNASYNTHPRO"/>
</dbReference>
<dbReference type="GO" id="GO:0005829">
    <property type="term" value="C:cytosol"/>
    <property type="evidence" value="ECO:0007669"/>
    <property type="project" value="TreeGrafter"/>
</dbReference>
<keyword evidence="13" id="KW-1185">Reference proteome</keyword>
<comment type="function">
    <text evidence="10">Catalyzes the attachment of proline to tRNA(Pro) in a two-step reaction: proline is first activated by ATP to form Pro-AMP and then transferred to the acceptor end of tRNA(Pro). As ProRS can inadvertently accommodate and process non-cognate amino acids such as alanine and cysteine, to avoid such errors it has two additional distinct editing activities against alanine. One activity is designated as 'pretransfer' editing and involves the tRNA(Pro)-independent hydrolysis of activated Ala-AMP. The other activity is designated 'posttransfer' editing and involves deacylation of mischarged Ala-tRNA(Pro). The misacylated Cys-tRNA(Pro) is not edited by ProRS.</text>
</comment>
<reference evidence="12 13" key="2">
    <citation type="submission" date="2019-09" db="EMBL/GenBank/DDBJ databases">
        <title>Complete Genome Sequence and Methylome Analysis of free living Spirochaetas.</title>
        <authorList>
            <person name="Leshcheva N."/>
            <person name="Mikheeva N."/>
        </authorList>
    </citation>
    <scope>NUCLEOTIDE SEQUENCE [LARGE SCALE GENOMIC DNA]</scope>
    <source>
        <strain evidence="12 13">P</strain>
    </source>
</reference>
<dbReference type="GO" id="GO:0006433">
    <property type="term" value="P:prolyl-tRNA aminoacylation"/>
    <property type="evidence" value="ECO:0007669"/>
    <property type="project" value="UniProtKB-UniRule"/>
</dbReference>
<evidence type="ECO:0000256" key="1">
    <source>
        <dbReference type="ARBA" id="ARBA00004496"/>
    </source>
</evidence>
<dbReference type="InterPro" id="IPR044140">
    <property type="entry name" value="ProRS_anticodon_short"/>
</dbReference>
<evidence type="ECO:0000313" key="13">
    <source>
        <dbReference type="Proteomes" id="UP000323824"/>
    </source>
</evidence>
<keyword evidence="3 10" id="KW-0963">Cytoplasm</keyword>
<dbReference type="PANTHER" id="PTHR42753">
    <property type="entry name" value="MITOCHONDRIAL RIBOSOME PROTEIN L39/PROLYL-TRNA LIGASE FAMILY MEMBER"/>
    <property type="match status" value="1"/>
</dbReference>
<evidence type="ECO:0000256" key="9">
    <source>
        <dbReference type="ARBA" id="ARBA00047671"/>
    </source>
</evidence>
<dbReference type="SUPFAM" id="SSF52954">
    <property type="entry name" value="Class II aaRS ABD-related"/>
    <property type="match status" value="1"/>
</dbReference>
<name>A0A5C1QC99_9SPIO</name>
<dbReference type="EC" id="6.1.1.15" evidence="10"/>
<dbReference type="InterPro" id="IPR004154">
    <property type="entry name" value="Anticodon-bd"/>
</dbReference>
<evidence type="ECO:0000256" key="3">
    <source>
        <dbReference type="ARBA" id="ARBA00022490"/>
    </source>
</evidence>
<dbReference type="Pfam" id="PF04073">
    <property type="entry name" value="tRNA_edit"/>
    <property type="match status" value="1"/>
</dbReference>
<dbReference type="GO" id="GO:0002161">
    <property type="term" value="F:aminoacyl-tRNA deacylase activity"/>
    <property type="evidence" value="ECO:0007669"/>
    <property type="project" value="InterPro"/>
</dbReference>
<keyword evidence="6 10" id="KW-0067">ATP-binding</keyword>
<dbReference type="GO" id="GO:0005524">
    <property type="term" value="F:ATP binding"/>
    <property type="evidence" value="ECO:0007669"/>
    <property type="project" value="UniProtKB-UniRule"/>
</dbReference>
<dbReference type="EMBL" id="CP035807">
    <property type="protein sequence ID" value="QEN04539.1"/>
    <property type="molecule type" value="Genomic_DNA"/>
</dbReference>
<dbReference type="OrthoDB" id="9809052at2"/>
<dbReference type="Proteomes" id="UP000323824">
    <property type="component" value="Chromosome"/>
</dbReference>
<comment type="subcellular location">
    <subcellularLocation>
        <location evidence="1 10">Cytoplasm</location>
    </subcellularLocation>
</comment>
<evidence type="ECO:0000256" key="10">
    <source>
        <dbReference type="HAMAP-Rule" id="MF_01569"/>
    </source>
</evidence>
<dbReference type="KEGG" id="sper:EW093_07435"/>
<evidence type="ECO:0000256" key="7">
    <source>
        <dbReference type="ARBA" id="ARBA00022917"/>
    </source>
</evidence>
<dbReference type="Gene3D" id="3.90.960.10">
    <property type="entry name" value="YbaK/aminoacyl-tRNA synthetase-associated domain"/>
    <property type="match status" value="1"/>
</dbReference>
<dbReference type="GO" id="GO:0004827">
    <property type="term" value="F:proline-tRNA ligase activity"/>
    <property type="evidence" value="ECO:0007669"/>
    <property type="project" value="UniProtKB-UniRule"/>
</dbReference>
<dbReference type="InterPro" id="IPR050062">
    <property type="entry name" value="Pro-tRNA_synthetase"/>
</dbReference>
<dbReference type="InterPro" id="IPR045864">
    <property type="entry name" value="aa-tRNA-synth_II/BPL/LPL"/>
</dbReference>
<evidence type="ECO:0000256" key="4">
    <source>
        <dbReference type="ARBA" id="ARBA00022598"/>
    </source>
</evidence>
<comment type="domain">
    <text evidence="10">Consists of three domains: the N-terminal catalytic domain, the editing domain and the C-terminal anticodon-binding domain.</text>
</comment>
<dbReference type="InterPro" id="IPR007214">
    <property type="entry name" value="YbaK/aa-tRNA-synth-assoc-dom"/>
</dbReference>
<comment type="catalytic activity">
    <reaction evidence="9 10">
        <text>tRNA(Pro) + L-proline + ATP = L-prolyl-tRNA(Pro) + AMP + diphosphate</text>
        <dbReference type="Rhea" id="RHEA:14305"/>
        <dbReference type="Rhea" id="RHEA-COMP:9700"/>
        <dbReference type="Rhea" id="RHEA-COMP:9702"/>
        <dbReference type="ChEBI" id="CHEBI:30616"/>
        <dbReference type="ChEBI" id="CHEBI:33019"/>
        <dbReference type="ChEBI" id="CHEBI:60039"/>
        <dbReference type="ChEBI" id="CHEBI:78442"/>
        <dbReference type="ChEBI" id="CHEBI:78532"/>
        <dbReference type="ChEBI" id="CHEBI:456215"/>
        <dbReference type="EC" id="6.1.1.15"/>
    </reaction>
</comment>
<keyword evidence="4 10" id="KW-0436">Ligase</keyword>
<dbReference type="AlphaFoldDB" id="A0A5C1QC99"/>
<dbReference type="Pfam" id="PF03129">
    <property type="entry name" value="HGTP_anticodon"/>
    <property type="match status" value="1"/>
</dbReference>
<dbReference type="Pfam" id="PF00587">
    <property type="entry name" value="tRNA-synt_2b"/>
    <property type="match status" value="1"/>
</dbReference>
<evidence type="ECO:0000256" key="5">
    <source>
        <dbReference type="ARBA" id="ARBA00022741"/>
    </source>
</evidence>
<feature type="domain" description="Aminoacyl-transfer RNA synthetases class-II family profile" evidence="11">
    <location>
        <begin position="60"/>
        <end position="478"/>
    </location>
</feature>
<dbReference type="HAMAP" id="MF_01569">
    <property type="entry name" value="Pro_tRNA_synth_type1"/>
    <property type="match status" value="1"/>
</dbReference>
<dbReference type="InterPro" id="IPR036754">
    <property type="entry name" value="YbaK/aa-tRNA-synt-asso_dom_sf"/>
</dbReference>
<dbReference type="InterPro" id="IPR002314">
    <property type="entry name" value="aa-tRNA-synt_IIb"/>
</dbReference>
<dbReference type="CDD" id="cd04334">
    <property type="entry name" value="ProRS-INS"/>
    <property type="match status" value="1"/>
</dbReference>
<dbReference type="CDD" id="cd00861">
    <property type="entry name" value="ProRS_anticodon_short"/>
    <property type="match status" value="1"/>
</dbReference>
<gene>
    <name evidence="10" type="primary">proS</name>
    <name evidence="12" type="ORF">EW093_07435</name>
</gene>
<dbReference type="RefSeq" id="WP_149567786.1">
    <property type="nucleotide sequence ID" value="NZ_CP035807.1"/>
</dbReference>
<dbReference type="InterPro" id="IPR002316">
    <property type="entry name" value="Pro-tRNA-ligase_IIa"/>
</dbReference>
<dbReference type="NCBIfam" id="NF006625">
    <property type="entry name" value="PRK09194.1"/>
    <property type="match status" value="1"/>
</dbReference>
<dbReference type="SUPFAM" id="SSF55681">
    <property type="entry name" value="Class II aaRS and biotin synthetases"/>
    <property type="match status" value="1"/>
</dbReference>
<dbReference type="PROSITE" id="PS50862">
    <property type="entry name" value="AA_TRNA_LIGASE_II"/>
    <property type="match status" value="1"/>
</dbReference>
<dbReference type="InterPro" id="IPR004500">
    <property type="entry name" value="Pro-tRNA-synth_IIa_bac-type"/>
</dbReference>
<dbReference type="Gene3D" id="3.30.930.10">
    <property type="entry name" value="Bira Bifunctional Protein, Domain 2"/>
    <property type="match status" value="2"/>
</dbReference>
<dbReference type="InterPro" id="IPR006195">
    <property type="entry name" value="aa-tRNA-synth_II"/>
</dbReference>
<sequence length="591" mass="66865">MAQKKRGNYIMRMSQLFSRTLRPTGKDETASAEYLIRAGFIRQLAAGIYSYLPIAQRTINKIENIIREEMDRIGGQEITMPVVHPADHWKETNRFYEIDKELTKFSDRWGRDMVLAMTHEEIATSLIKSEIISYKQLPQTIYQIQTKWRDDARPRAGLIRVREFTMKDSYSAAANWEQLDDQYQEHFHAYFKMFNRCGLPVITVQSDMGMMGGKMAHEYMYLTPMGEDSLVTCDCGYTANREVAIFKKEFFPKQEEVELKEIETPGTKSIEDLCSFLSVETKDTAKAVFYVGTFQDGESEVDKFVIALIRGDLLVNETKIQNTIKAKALRPAADDEILEAGSVPGYGSSIGIKNAVVVVDETIQKNRNYIAGANRENFHVSGVRLGRDFTPNFIGDISNAEEGVLCSSCGKQLNFSRGVEVGNIFKLGTKYSESIGATFNDIDGKEKPVIMGSYGIGVGRLLASIVEEHHDDDGIIWPMAVAPYHIHLINLSKSSPKAEELYKEFMDNGFEVLFDDRKKERAGVKFKDADLIGIPLRVIVGDKTLENSEVEFKTRCGNENRNIKLDDLLDTLKNKRSELLKKETLDTKGTL</sequence>
<comment type="similarity">
    <text evidence="10">Belongs to the class-II aminoacyl-tRNA synthetase family. ProS type 1 subfamily.</text>
</comment>
<evidence type="ECO:0000259" key="11">
    <source>
        <dbReference type="PROSITE" id="PS50862"/>
    </source>
</evidence>
<dbReference type="InterPro" id="IPR036621">
    <property type="entry name" value="Anticodon-bd_dom_sf"/>
</dbReference>
<accession>A0A5C1QC99</accession>
<reference evidence="12 13" key="1">
    <citation type="submission" date="2019-02" db="EMBL/GenBank/DDBJ databases">
        <authorList>
            <person name="Fomenkov A."/>
            <person name="Dubinina G."/>
            <person name="Grabovich M."/>
            <person name="Vincze T."/>
            <person name="Roberts R.J."/>
        </authorList>
    </citation>
    <scope>NUCLEOTIDE SEQUENCE [LARGE SCALE GENOMIC DNA]</scope>
    <source>
        <strain evidence="12 13">P</strain>
    </source>
</reference>
<proteinExistence type="inferred from homology"/>
<keyword evidence="7 10" id="KW-0648">Protein biosynthesis</keyword>
<keyword evidence="5 10" id="KW-0547">Nucleotide-binding</keyword>
<comment type="subunit">
    <text evidence="2 10">Homodimer.</text>
</comment>
<dbReference type="NCBIfam" id="TIGR00409">
    <property type="entry name" value="proS_fam_II"/>
    <property type="match status" value="1"/>
</dbReference>
<protein>
    <recommendedName>
        <fullName evidence="10">Proline--tRNA ligase</fullName>
        <ecNumber evidence="10">6.1.1.15</ecNumber>
    </recommendedName>
    <alternativeName>
        <fullName evidence="10">Prolyl-tRNA synthetase</fullName>
        <shortName evidence="10">ProRS</shortName>
    </alternativeName>
</protein>
<evidence type="ECO:0000256" key="6">
    <source>
        <dbReference type="ARBA" id="ARBA00022840"/>
    </source>
</evidence>
<dbReference type="SUPFAM" id="SSF55826">
    <property type="entry name" value="YbaK/ProRS associated domain"/>
    <property type="match status" value="1"/>
</dbReference>
<dbReference type="Gene3D" id="3.40.50.800">
    <property type="entry name" value="Anticodon-binding domain"/>
    <property type="match status" value="1"/>
</dbReference>
<evidence type="ECO:0000256" key="8">
    <source>
        <dbReference type="ARBA" id="ARBA00023146"/>
    </source>
</evidence>
<evidence type="ECO:0000313" key="12">
    <source>
        <dbReference type="EMBL" id="QEN04539.1"/>
    </source>
</evidence>
<dbReference type="PANTHER" id="PTHR42753:SF2">
    <property type="entry name" value="PROLINE--TRNA LIGASE"/>
    <property type="match status" value="1"/>
</dbReference>
<dbReference type="InterPro" id="IPR023717">
    <property type="entry name" value="Pro-tRNA-Synthase_IIa_type1"/>
</dbReference>